<protein>
    <submittedName>
        <fullName evidence="2">UrcA family protein</fullName>
    </submittedName>
</protein>
<dbReference type="InterPro" id="IPR030972">
    <property type="entry name" value="UrcA_uranyl"/>
</dbReference>
<dbReference type="RefSeq" id="WP_187539879.1">
    <property type="nucleotide sequence ID" value="NZ_BAABJT010000001.1"/>
</dbReference>
<proteinExistence type="predicted"/>
<dbReference type="EMBL" id="CP060718">
    <property type="protein sequence ID" value="QNN68400.1"/>
    <property type="molecule type" value="Genomic_DNA"/>
</dbReference>
<sequence length="111" mass="11483">MKAIHIIIASALITATALKAVPALADPVADDVAVSFVRTADLDLNSPVGQRQLDRRLVTAAREVCGSVSSADLEGRNAVRSCVDTALAKARSDGAQMASAQRDIIAVTAAR</sequence>
<dbReference type="Proteomes" id="UP000515971">
    <property type="component" value="Chromosome"/>
</dbReference>
<evidence type="ECO:0000313" key="2">
    <source>
        <dbReference type="EMBL" id="QNN68400.1"/>
    </source>
</evidence>
<name>A0A7G9SKM5_9SPHN</name>
<gene>
    <name evidence="2" type="ORF">H9L13_05945</name>
</gene>
<accession>A0A7G9SKM5</accession>
<evidence type="ECO:0000313" key="3">
    <source>
        <dbReference type="Proteomes" id="UP000515971"/>
    </source>
</evidence>
<organism evidence="2 3">
    <name type="scientific">Sphingomonas lutea</name>
    <dbReference type="NCBI Taxonomy" id="1045317"/>
    <lineage>
        <taxon>Bacteria</taxon>
        <taxon>Pseudomonadati</taxon>
        <taxon>Pseudomonadota</taxon>
        <taxon>Alphaproteobacteria</taxon>
        <taxon>Sphingomonadales</taxon>
        <taxon>Sphingomonadaceae</taxon>
        <taxon>Sphingomonas</taxon>
    </lineage>
</organism>
<evidence type="ECO:0000256" key="1">
    <source>
        <dbReference type="SAM" id="SignalP"/>
    </source>
</evidence>
<dbReference type="NCBIfam" id="TIGR04433">
    <property type="entry name" value="UrcA_uranyl"/>
    <property type="match status" value="1"/>
</dbReference>
<dbReference type="KEGG" id="slut:H9L13_05945"/>
<reference evidence="2 3" key="1">
    <citation type="submission" date="2020-08" db="EMBL/GenBank/DDBJ databases">
        <title>Genome sequence of Sphingomonas lutea KCTC 23642T.</title>
        <authorList>
            <person name="Hyun D.-W."/>
            <person name="Bae J.-W."/>
        </authorList>
    </citation>
    <scope>NUCLEOTIDE SEQUENCE [LARGE SCALE GENOMIC DNA]</scope>
    <source>
        <strain evidence="2 3">KCTC 23642</strain>
    </source>
</reference>
<keyword evidence="1" id="KW-0732">Signal</keyword>
<feature type="signal peptide" evidence="1">
    <location>
        <begin position="1"/>
        <end position="25"/>
    </location>
</feature>
<feature type="chain" id="PRO_5028989359" evidence="1">
    <location>
        <begin position="26"/>
        <end position="111"/>
    </location>
</feature>
<dbReference type="AlphaFoldDB" id="A0A7G9SKM5"/>
<keyword evidence="3" id="KW-1185">Reference proteome</keyword>